<dbReference type="RefSeq" id="WP_104229802.1">
    <property type="nucleotide sequence ID" value="NZ_PSNW01000003.1"/>
</dbReference>
<evidence type="ECO:0000256" key="1">
    <source>
        <dbReference type="SAM" id="MobiDB-lite"/>
    </source>
</evidence>
<gene>
    <name evidence="3" type="ORF">C3942_07740</name>
</gene>
<evidence type="ECO:0000256" key="2">
    <source>
        <dbReference type="SAM" id="SignalP"/>
    </source>
</evidence>
<protein>
    <submittedName>
        <fullName evidence="3">Uncharacterized protein</fullName>
    </submittedName>
</protein>
<dbReference type="AlphaFoldDB" id="A0A2S5TI50"/>
<accession>A0A2S5TI50</accession>
<feature type="compositionally biased region" description="Basic and acidic residues" evidence="1">
    <location>
        <begin position="214"/>
        <end position="227"/>
    </location>
</feature>
<keyword evidence="4" id="KW-1185">Reference proteome</keyword>
<evidence type="ECO:0000313" key="3">
    <source>
        <dbReference type="EMBL" id="PPE74645.1"/>
    </source>
</evidence>
<comment type="caution">
    <text evidence="3">The sequence shown here is derived from an EMBL/GenBank/DDBJ whole genome shotgun (WGS) entry which is preliminary data.</text>
</comment>
<feature type="chain" id="PRO_5015697006" evidence="2">
    <location>
        <begin position="26"/>
        <end position="238"/>
    </location>
</feature>
<keyword evidence="2" id="KW-0732">Signal</keyword>
<proteinExistence type="predicted"/>
<dbReference type="OrthoDB" id="6964328at2"/>
<reference evidence="3 4" key="1">
    <citation type="submission" date="2018-02" db="EMBL/GenBank/DDBJ databases">
        <title>Genome sequencing of Solimonas sp. HR-BB.</title>
        <authorList>
            <person name="Lee Y."/>
            <person name="Jeon C.O."/>
        </authorList>
    </citation>
    <scope>NUCLEOTIDE SEQUENCE [LARGE SCALE GENOMIC DNA]</scope>
    <source>
        <strain evidence="3 4">HR-BB</strain>
    </source>
</reference>
<name>A0A2S5TI50_9GAMM</name>
<dbReference type="Proteomes" id="UP000238220">
    <property type="component" value="Unassembled WGS sequence"/>
</dbReference>
<feature type="region of interest" description="Disordered" evidence="1">
    <location>
        <begin position="210"/>
        <end position="238"/>
    </location>
</feature>
<feature type="signal peptide" evidence="2">
    <location>
        <begin position="1"/>
        <end position="25"/>
    </location>
</feature>
<sequence length="238" mass="25635">MSAGISGAVALLLATVLEAALPAPAVDIAAAGPDRYSLRESADGRSLVLNWNGTDTVIGSCGERLLQWVDLRRGGLSASVVERNCGATVDYATQVVVDSPEGRSTVAVFQGRSRVTLAWDGRRLQVRRPRLPPEKVFLERRGMAGFGVDYATLGLAALPTSQRTLDESNRGWGAHGRSVGLPEEVLLRWAGWAQQASGLYRADWGRWDGPAPYGDDRQGRERIREGMQDYASNGDSPG</sequence>
<organism evidence="3 4">
    <name type="scientific">Solimonas fluminis</name>
    <dbReference type="NCBI Taxonomy" id="2086571"/>
    <lineage>
        <taxon>Bacteria</taxon>
        <taxon>Pseudomonadati</taxon>
        <taxon>Pseudomonadota</taxon>
        <taxon>Gammaproteobacteria</taxon>
        <taxon>Nevskiales</taxon>
        <taxon>Nevskiaceae</taxon>
        <taxon>Solimonas</taxon>
    </lineage>
</organism>
<evidence type="ECO:0000313" key="4">
    <source>
        <dbReference type="Proteomes" id="UP000238220"/>
    </source>
</evidence>
<dbReference type="EMBL" id="PSNW01000003">
    <property type="protein sequence ID" value="PPE74645.1"/>
    <property type="molecule type" value="Genomic_DNA"/>
</dbReference>